<keyword evidence="1" id="KW-0677">Repeat</keyword>
<gene>
    <name evidence="2" type="ORF">Bca52824_092865</name>
</gene>
<reference evidence="2 3" key="1">
    <citation type="submission" date="2020-02" db="EMBL/GenBank/DDBJ databases">
        <authorList>
            <person name="Ma Q."/>
            <person name="Huang Y."/>
            <person name="Song X."/>
            <person name="Pei D."/>
        </authorList>
    </citation>
    <scope>NUCLEOTIDE SEQUENCE [LARGE SCALE GENOMIC DNA]</scope>
    <source>
        <strain evidence="2">Sxm20200214</strain>
        <tissue evidence="2">Leaf</tissue>
    </source>
</reference>
<dbReference type="InterPro" id="IPR011990">
    <property type="entry name" value="TPR-like_helical_dom_sf"/>
</dbReference>
<keyword evidence="3" id="KW-1185">Reference proteome</keyword>
<dbReference type="Gene3D" id="1.25.40.10">
    <property type="entry name" value="Tetratricopeptide repeat domain"/>
    <property type="match status" value="1"/>
</dbReference>
<proteinExistence type="predicted"/>
<evidence type="ECO:0000313" key="3">
    <source>
        <dbReference type="Proteomes" id="UP000886595"/>
    </source>
</evidence>
<dbReference type="OrthoDB" id="185373at2759"/>
<dbReference type="AlphaFoldDB" id="A0A8X7TKE3"/>
<dbReference type="InterPro" id="IPR002885">
    <property type="entry name" value="PPR_rpt"/>
</dbReference>
<dbReference type="NCBIfam" id="TIGR00756">
    <property type="entry name" value="PPR"/>
    <property type="match status" value="1"/>
</dbReference>
<dbReference type="Proteomes" id="UP000886595">
    <property type="component" value="Unassembled WGS sequence"/>
</dbReference>
<sequence length="153" mass="17349">MAALLCSTSLCGDITVSDTFLVSNTKDKRCWKRNSRLKFHTLKLGSAFHRKKQRKCSPVSMKGSDFSVSMINNNNKKTFKSSSEVTKALKSLPDTDSAFSYFKEVAQSSKLVHTTETCNHMLEALRVDGRIEEMGYVFDLMQKRIIKRMPPLS</sequence>
<name>A0A8X7TKE3_BRACI</name>
<evidence type="ECO:0008006" key="4">
    <source>
        <dbReference type="Google" id="ProtNLM"/>
    </source>
</evidence>
<organism evidence="2 3">
    <name type="scientific">Brassica carinata</name>
    <name type="common">Ethiopian mustard</name>
    <name type="synonym">Abyssinian cabbage</name>
    <dbReference type="NCBI Taxonomy" id="52824"/>
    <lineage>
        <taxon>Eukaryota</taxon>
        <taxon>Viridiplantae</taxon>
        <taxon>Streptophyta</taxon>
        <taxon>Embryophyta</taxon>
        <taxon>Tracheophyta</taxon>
        <taxon>Spermatophyta</taxon>
        <taxon>Magnoliopsida</taxon>
        <taxon>eudicotyledons</taxon>
        <taxon>Gunneridae</taxon>
        <taxon>Pentapetalae</taxon>
        <taxon>rosids</taxon>
        <taxon>malvids</taxon>
        <taxon>Brassicales</taxon>
        <taxon>Brassicaceae</taxon>
        <taxon>Brassiceae</taxon>
        <taxon>Brassica</taxon>
    </lineage>
</organism>
<protein>
    <recommendedName>
        <fullName evidence="4">Pentatricopeptide repeat-containing protein</fullName>
    </recommendedName>
</protein>
<dbReference type="EMBL" id="JAAMPC010000027">
    <property type="protein sequence ID" value="KAG2245265.1"/>
    <property type="molecule type" value="Genomic_DNA"/>
</dbReference>
<evidence type="ECO:0000313" key="2">
    <source>
        <dbReference type="EMBL" id="KAG2245265.1"/>
    </source>
</evidence>
<evidence type="ECO:0000256" key="1">
    <source>
        <dbReference type="ARBA" id="ARBA00022737"/>
    </source>
</evidence>
<comment type="caution">
    <text evidence="2">The sequence shown here is derived from an EMBL/GenBank/DDBJ whole genome shotgun (WGS) entry which is preliminary data.</text>
</comment>
<accession>A0A8X7TKE3</accession>